<evidence type="ECO:0000313" key="15">
    <source>
        <dbReference type="Proteomes" id="UP001498771"/>
    </source>
</evidence>
<evidence type="ECO:0000256" key="5">
    <source>
        <dbReference type="ARBA" id="ARBA00022676"/>
    </source>
</evidence>
<name>A0ABR1F5Q9_9ASCO</name>
<dbReference type="InterPro" id="IPR003378">
    <property type="entry name" value="Fringe-like_glycosylTrfase"/>
</dbReference>
<evidence type="ECO:0000256" key="9">
    <source>
        <dbReference type="ARBA" id="ARBA00022968"/>
    </source>
</evidence>
<comment type="caution">
    <text evidence="14">The sequence shown here is derived from an EMBL/GenBank/DDBJ whole genome shotgun (WGS) entry which is preliminary data.</text>
</comment>
<organism evidence="14 15">
    <name type="scientific">Myxozyma melibiosi</name>
    <dbReference type="NCBI Taxonomy" id="54550"/>
    <lineage>
        <taxon>Eukaryota</taxon>
        <taxon>Fungi</taxon>
        <taxon>Dikarya</taxon>
        <taxon>Ascomycota</taxon>
        <taxon>Saccharomycotina</taxon>
        <taxon>Lipomycetes</taxon>
        <taxon>Lipomycetales</taxon>
        <taxon>Lipomycetaceae</taxon>
        <taxon>Myxozyma</taxon>
    </lineage>
</organism>
<evidence type="ECO:0000256" key="11">
    <source>
        <dbReference type="ARBA" id="ARBA00023136"/>
    </source>
</evidence>
<comment type="pathway">
    <text evidence="2">Protein modification; protein glycosylation.</text>
</comment>
<evidence type="ECO:0000256" key="12">
    <source>
        <dbReference type="SAM" id="MobiDB-lite"/>
    </source>
</evidence>
<feature type="region of interest" description="Disordered" evidence="12">
    <location>
        <begin position="145"/>
        <end position="185"/>
    </location>
</feature>
<dbReference type="GeneID" id="90038257"/>
<evidence type="ECO:0000256" key="6">
    <source>
        <dbReference type="ARBA" id="ARBA00022679"/>
    </source>
</evidence>
<keyword evidence="15" id="KW-1185">Reference proteome</keyword>
<keyword evidence="8" id="KW-0547">Nucleotide-binding</keyword>
<evidence type="ECO:0000256" key="4">
    <source>
        <dbReference type="ARBA" id="ARBA00012557"/>
    </source>
</evidence>
<sequence length="518" mass="58433">MAFSKHPALGLALPRQLVSLLAFIFLIFCWLFLFSFISPAAREILNVYSLPSFLRPSTAAADPLDSISVLMKTGSSVMWQRVPIHFVTSFRDLHHFQIYSDSPASIAGHNVVDALANCSDFLKSTEDFEPYRYVSSLVDRHASIASQPDSSSSTGNYYGFTSTSQQQPLAVPDPHVEPHQPVAGPNWSIDKFKNLPMLADAYRNRLPQTKWFVFLDADSYILWRQLAQWLSTLDPSTPLYMGSIVGSANDQFAHGGSGVVLSLAAMDKVFGSNPNIEHMYDLEALEDCCGDHLISRVLLDNNVHPALGDNEYPYSHHKFQGEPHWAVQFHTDNFCSDIMSFHHLSPRDIEEIDAVEREFAASNRHVRYRDIYERFVRPHLEAVKEDWNNFSNDIVYTSRSKRSIYDPAPSVASHRAETAENQKDAKHYASFDACSAACDENPACMQFRYSKNYCGLGLGVSLGQVVVVDPSTDRNRKWKQKKHAKLSADKTLEQQRMGTWTSGWKLDRIASSLDTIFC</sequence>
<proteinExistence type="inferred from homology"/>
<reference evidence="14 15" key="1">
    <citation type="submission" date="2024-03" db="EMBL/GenBank/DDBJ databases">
        <title>Genome-scale model development and genomic sequencing of the oleaginous clade Lipomyces.</title>
        <authorList>
            <consortium name="Lawrence Berkeley National Laboratory"/>
            <person name="Czajka J.J."/>
            <person name="Han Y."/>
            <person name="Kim J."/>
            <person name="Mondo S.J."/>
            <person name="Hofstad B.A."/>
            <person name="Robles A."/>
            <person name="Haridas S."/>
            <person name="Riley R."/>
            <person name="LaButti K."/>
            <person name="Pangilinan J."/>
            <person name="Andreopoulos W."/>
            <person name="Lipzen A."/>
            <person name="Yan J."/>
            <person name="Wang M."/>
            <person name="Ng V."/>
            <person name="Grigoriev I.V."/>
            <person name="Spatafora J.W."/>
            <person name="Magnuson J.K."/>
            <person name="Baker S.E."/>
            <person name="Pomraning K.R."/>
        </authorList>
    </citation>
    <scope>NUCLEOTIDE SEQUENCE [LARGE SCALE GENOMIC DNA]</scope>
    <source>
        <strain evidence="14 15">Phaff 52-87</strain>
    </source>
</reference>
<evidence type="ECO:0000256" key="2">
    <source>
        <dbReference type="ARBA" id="ARBA00004922"/>
    </source>
</evidence>
<gene>
    <name evidence="14" type="ORF">BZA70DRAFT_279219</name>
</gene>
<protein>
    <recommendedName>
        <fullName evidence="4">N-acetylgalactosaminide beta-1,3-galactosyltransferase</fullName>
        <ecNumber evidence="4">2.4.1.122</ecNumber>
    </recommendedName>
</protein>
<dbReference type="Pfam" id="PF02434">
    <property type="entry name" value="Fringe"/>
    <property type="match status" value="1"/>
</dbReference>
<keyword evidence="7" id="KW-0812">Transmembrane</keyword>
<evidence type="ECO:0000256" key="8">
    <source>
        <dbReference type="ARBA" id="ARBA00022741"/>
    </source>
</evidence>
<dbReference type="PANTHER" id="PTHR23033:SF47">
    <property type="entry name" value="APPLE DOMAIN-CONTAINING PROTEIN-RELATED"/>
    <property type="match status" value="1"/>
</dbReference>
<evidence type="ECO:0000256" key="10">
    <source>
        <dbReference type="ARBA" id="ARBA00022989"/>
    </source>
</evidence>
<dbReference type="RefSeq" id="XP_064768199.1">
    <property type="nucleotide sequence ID" value="XM_064912745.1"/>
</dbReference>
<dbReference type="EMBL" id="JBBJBU010000006">
    <property type="protein sequence ID" value="KAK7205166.1"/>
    <property type="molecule type" value="Genomic_DNA"/>
</dbReference>
<evidence type="ECO:0000313" key="14">
    <source>
        <dbReference type="EMBL" id="KAK7205166.1"/>
    </source>
</evidence>
<evidence type="ECO:0000256" key="7">
    <source>
        <dbReference type="ARBA" id="ARBA00022692"/>
    </source>
</evidence>
<feature type="domain" description="Fringe-like glycosyltransferase" evidence="13">
    <location>
        <begin position="207"/>
        <end position="298"/>
    </location>
</feature>
<evidence type="ECO:0000259" key="13">
    <source>
        <dbReference type="Pfam" id="PF02434"/>
    </source>
</evidence>
<keyword evidence="5" id="KW-0328">Glycosyltransferase</keyword>
<comment type="similarity">
    <text evidence="3">Belongs to the glycosyltransferase 31 family. Beta3-Gal-T subfamily.</text>
</comment>
<comment type="subcellular location">
    <subcellularLocation>
        <location evidence="1">Membrane</location>
        <topology evidence="1">Single-pass type II membrane protein</topology>
    </subcellularLocation>
</comment>
<keyword evidence="6" id="KW-0808">Transferase</keyword>
<dbReference type="Gene3D" id="3.90.550.50">
    <property type="match status" value="1"/>
</dbReference>
<evidence type="ECO:0000256" key="3">
    <source>
        <dbReference type="ARBA" id="ARBA00006462"/>
    </source>
</evidence>
<dbReference type="Proteomes" id="UP001498771">
    <property type="component" value="Unassembled WGS sequence"/>
</dbReference>
<dbReference type="PANTHER" id="PTHR23033">
    <property type="entry name" value="BETA1,3-GALACTOSYLTRANSFERASE"/>
    <property type="match status" value="1"/>
</dbReference>
<keyword evidence="10" id="KW-1133">Transmembrane helix</keyword>
<dbReference type="InterPro" id="IPR026050">
    <property type="entry name" value="C1GALT1/C1GALT1_chp1"/>
</dbReference>
<accession>A0ABR1F5Q9</accession>
<keyword evidence="9" id="KW-0735">Signal-anchor</keyword>
<feature type="compositionally biased region" description="Polar residues" evidence="12">
    <location>
        <begin position="154"/>
        <end position="168"/>
    </location>
</feature>
<evidence type="ECO:0000256" key="1">
    <source>
        <dbReference type="ARBA" id="ARBA00004606"/>
    </source>
</evidence>
<keyword evidence="11" id="KW-0472">Membrane</keyword>
<dbReference type="EC" id="2.4.1.122" evidence="4"/>